<dbReference type="RefSeq" id="XP_014154895.1">
    <property type="nucleotide sequence ID" value="XM_014299420.1"/>
</dbReference>
<accession>A0A0L0FYE7</accession>
<reference evidence="1 2" key="1">
    <citation type="submission" date="2011-02" db="EMBL/GenBank/DDBJ databases">
        <title>The Genome Sequence of Sphaeroforma arctica JP610.</title>
        <authorList>
            <consortium name="The Broad Institute Genome Sequencing Platform"/>
            <person name="Russ C."/>
            <person name="Cuomo C."/>
            <person name="Young S.K."/>
            <person name="Zeng Q."/>
            <person name="Gargeya S."/>
            <person name="Alvarado L."/>
            <person name="Berlin A."/>
            <person name="Chapman S.B."/>
            <person name="Chen Z."/>
            <person name="Freedman E."/>
            <person name="Gellesch M."/>
            <person name="Goldberg J."/>
            <person name="Griggs A."/>
            <person name="Gujja S."/>
            <person name="Heilman E."/>
            <person name="Heiman D."/>
            <person name="Howarth C."/>
            <person name="Mehta T."/>
            <person name="Neiman D."/>
            <person name="Pearson M."/>
            <person name="Roberts A."/>
            <person name="Saif S."/>
            <person name="Shea T."/>
            <person name="Shenoy N."/>
            <person name="Sisk P."/>
            <person name="Stolte C."/>
            <person name="Sykes S."/>
            <person name="White J."/>
            <person name="Yandava C."/>
            <person name="Burger G."/>
            <person name="Gray M.W."/>
            <person name="Holland P.W.H."/>
            <person name="King N."/>
            <person name="Lang F.B.F."/>
            <person name="Roger A.J."/>
            <person name="Ruiz-Trillo I."/>
            <person name="Haas B."/>
            <person name="Nusbaum C."/>
            <person name="Birren B."/>
        </authorList>
    </citation>
    <scope>NUCLEOTIDE SEQUENCE [LARGE SCALE GENOMIC DNA]</scope>
    <source>
        <strain evidence="1 2">JP610</strain>
    </source>
</reference>
<proteinExistence type="predicted"/>
<evidence type="ECO:0000313" key="2">
    <source>
        <dbReference type="Proteomes" id="UP000054560"/>
    </source>
</evidence>
<dbReference type="Proteomes" id="UP000054560">
    <property type="component" value="Unassembled WGS sequence"/>
</dbReference>
<keyword evidence="2" id="KW-1185">Reference proteome</keyword>
<protein>
    <submittedName>
        <fullName evidence="1">Uncharacterized protein</fullName>
    </submittedName>
</protein>
<name>A0A0L0FYE7_9EUKA</name>
<gene>
    <name evidence="1" type="ORF">SARC_06667</name>
</gene>
<evidence type="ECO:0000313" key="1">
    <source>
        <dbReference type="EMBL" id="KNC80993.1"/>
    </source>
</evidence>
<sequence length="66" mass="7376">MSSRVMTETRTLEKWRVNHGGGVISGAQHVEDKKSVMERFGVRLLIDSNTLVMLSDAKADKMRSNA</sequence>
<dbReference type="AlphaFoldDB" id="A0A0L0FYE7"/>
<organism evidence="1 2">
    <name type="scientific">Sphaeroforma arctica JP610</name>
    <dbReference type="NCBI Taxonomy" id="667725"/>
    <lineage>
        <taxon>Eukaryota</taxon>
        <taxon>Ichthyosporea</taxon>
        <taxon>Ichthyophonida</taxon>
        <taxon>Sphaeroforma</taxon>
    </lineage>
</organism>
<dbReference type="EMBL" id="KQ242081">
    <property type="protein sequence ID" value="KNC80993.1"/>
    <property type="molecule type" value="Genomic_DNA"/>
</dbReference>
<dbReference type="GeneID" id="25907171"/>